<dbReference type="Pfam" id="PF02263">
    <property type="entry name" value="GBP"/>
    <property type="match status" value="1"/>
</dbReference>
<evidence type="ECO:0000256" key="1">
    <source>
        <dbReference type="ARBA" id="ARBA00022588"/>
    </source>
</evidence>
<sequence length="625" mass="71521">LPSFYAFLSLLPSFLVIIFFLSSLRPSLFPSFLILLRFSFCLSPPSKPACLSFFLIEHSYNIYLFHVVSDFEASRYFYFHFQHINKRVTCDDHIEFWAQTEADLWKTFQYESSKNHEDGTIQVNQDALQTLSGITQKVVVVAIVGKYRTGKSYLMNRLAGRKNGFSLGSTVQSMTKGIWMWCVPHPFNKEQTLVLIDTEGLGDVEKGNSQNDSWIFALAVLLSSSLVFNSVGTIDQQAMDQLHYVTELTEKIKIKSSELEADLEDDSSEFKRTFPSFVWCVRDFSLELKIDGKDITEDEYLKNALRLKKGLSPAVQNYNLPRECLLHYFHSHKCFVFDRPAPKTVLQNLDNIEETQLDASFVEQTKKFCDYIYRNSQVKSLSGGYKITGRGLGDLAVSYVEAIRSGSIPSLENAVLALTKLENSRAIVEASSKYDEMMSQNTSKFPTETCDEFLNLHKACQSEALNVFMNLSFKDENQEYQGKLAEELERKKAAYISQNEEASVRKCKALLEELSAGMKKAINDGKFSVAGGYKLFTEEKKTLEVNYLKARGKGMKYLEVLQEFLKEMEHTESTILQADKTLEEKEKKLAEQRKQAEEVAAREKEILEKTTWSCRRNRENEQGNL</sequence>
<dbReference type="Gene3D" id="1.20.1000.10">
    <property type="entry name" value="Guanylate-binding protein, C-terminal domain"/>
    <property type="match status" value="1"/>
</dbReference>
<keyword evidence="2" id="KW-0547">Nucleotide-binding</keyword>
<evidence type="ECO:0000256" key="5">
    <source>
        <dbReference type="ARBA" id="ARBA00023134"/>
    </source>
</evidence>
<proteinExistence type="inferred from homology"/>
<keyword evidence="8" id="KW-0812">Transmembrane</keyword>
<evidence type="ECO:0000259" key="9">
    <source>
        <dbReference type="PROSITE" id="PS51715"/>
    </source>
</evidence>
<accession>A0ABN9LXF2</accession>
<dbReference type="CDD" id="cd16269">
    <property type="entry name" value="GBP_C"/>
    <property type="match status" value="1"/>
</dbReference>
<evidence type="ECO:0000313" key="11">
    <source>
        <dbReference type="Proteomes" id="UP001176940"/>
    </source>
</evidence>
<feature type="domain" description="GB1/RHD3-type G" evidence="9">
    <location>
        <begin position="135"/>
        <end position="377"/>
    </location>
</feature>
<evidence type="ECO:0000313" key="10">
    <source>
        <dbReference type="EMBL" id="CAJ0953403.1"/>
    </source>
</evidence>
<reference evidence="10" key="1">
    <citation type="submission" date="2023-07" db="EMBL/GenBank/DDBJ databases">
        <authorList>
            <person name="Stuckert A."/>
        </authorList>
    </citation>
    <scope>NUCLEOTIDE SEQUENCE</scope>
</reference>
<evidence type="ECO:0000256" key="2">
    <source>
        <dbReference type="ARBA" id="ARBA00022741"/>
    </source>
</evidence>
<feature type="transmembrane region" description="Helical" evidence="8">
    <location>
        <begin position="6"/>
        <end position="24"/>
    </location>
</feature>
<dbReference type="PANTHER" id="PTHR10751">
    <property type="entry name" value="GUANYLATE BINDING PROTEIN"/>
    <property type="match status" value="1"/>
</dbReference>
<organism evidence="10 11">
    <name type="scientific">Ranitomeya imitator</name>
    <name type="common">mimic poison frog</name>
    <dbReference type="NCBI Taxonomy" id="111125"/>
    <lineage>
        <taxon>Eukaryota</taxon>
        <taxon>Metazoa</taxon>
        <taxon>Chordata</taxon>
        <taxon>Craniata</taxon>
        <taxon>Vertebrata</taxon>
        <taxon>Euteleostomi</taxon>
        <taxon>Amphibia</taxon>
        <taxon>Batrachia</taxon>
        <taxon>Anura</taxon>
        <taxon>Neobatrachia</taxon>
        <taxon>Hyloidea</taxon>
        <taxon>Dendrobatidae</taxon>
        <taxon>Dendrobatinae</taxon>
        <taxon>Ranitomeya</taxon>
    </lineage>
</organism>
<keyword evidence="8" id="KW-0472">Membrane</keyword>
<evidence type="ECO:0000256" key="3">
    <source>
        <dbReference type="ARBA" id="ARBA00022801"/>
    </source>
</evidence>
<feature type="non-terminal residue" evidence="10">
    <location>
        <position position="1"/>
    </location>
</feature>
<comment type="similarity">
    <text evidence="6">Belongs to the TRAFAC class dynamin-like GTPase superfamily. GB1/RHD3 GTPase family.</text>
</comment>
<keyword evidence="1" id="KW-0399">Innate immunity</keyword>
<dbReference type="PROSITE" id="PS51715">
    <property type="entry name" value="G_GB1_RHD3"/>
    <property type="match status" value="1"/>
</dbReference>
<keyword evidence="3" id="KW-0378">Hydrolase</keyword>
<evidence type="ECO:0000256" key="6">
    <source>
        <dbReference type="PROSITE-ProRule" id="PRU01052"/>
    </source>
</evidence>
<gene>
    <name evidence="10" type="ORF">RIMI_LOCUS14300029</name>
</gene>
<keyword evidence="5" id="KW-0342">GTP-binding</keyword>
<dbReference type="InterPro" id="IPR030386">
    <property type="entry name" value="G_GB1_RHD3_dom"/>
</dbReference>
<dbReference type="CDD" id="cd01851">
    <property type="entry name" value="GBP"/>
    <property type="match status" value="1"/>
</dbReference>
<dbReference type="Proteomes" id="UP001176940">
    <property type="component" value="Unassembled WGS sequence"/>
</dbReference>
<keyword evidence="4" id="KW-0391">Immunity</keyword>
<dbReference type="InterPro" id="IPR036543">
    <property type="entry name" value="Guanylate-bd_C_sf"/>
</dbReference>
<keyword evidence="8" id="KW-1133">Transmembrane helix</keyword>
<evidence type="ECO:0000256" key="4">
    <source>
        <dbReference type="ARBA" id="ARBA00022859"/>
    </source>
</evidence>
<keyword evidence="7" id="KW-0175">Coiled coil</keyword>
<dbReference type="EMBL" id="CAUEEQ010036654">
    <property type="protein sequence ID" value="CAJ0953403.1"/>
    <property type="molecule type" value="Genomic_DNA"/>
</dbReference>
<comment type="caution">
    <text evidence="10">The sequence shown here is derived from an EMBL/GenBank/DDBJ whole genome shotgun (WGS) entry which is preliminary data.</text>
</comment>
<dbReference type="InterPro" id="IPR037684">
    <property type="entry name" value="GBP_C"/>
</dbReference>
<dbReference type="Gene3D" id="3.40.50.300">
    <property type="entry name" value="P-loop containing nucleotide triphosphate hydrolases"/>
    <property type="match status" value="1"/>
</dbReference>
<evidence type="ECO:0000256" key="8">
    <source>
        <dbReference type="SAM" id="Phobius"/>
    </source>
</evidence>
<dbReference type="InterPro" id="IPR003191">
    <property type="entry name" value="Guanylate-bd/ATL_C"/>
</dbReference>
<evidence type="ECO:0000256" key="7">
    <source>
        <dbReference type="SAM" id="Coils"/>
    </source>
</evidence>
<dbReference type="SUPFAM" id="SSF48340">
    <property type="entry name" value="Interferon-induced guanylate-binding protein 1 (GBP1), C-terminal domain"/>
    <property type="match status" value="1"/>
</dbReference>
<keyword evidence="11" id="KW-1185">Reference proteome</keyword>
<dbReference type="SUPFAM" id="SSF52540">
    <property type="entry name" value="P-loop containing nucleoside triphosphate hydrolases"/>
    <property type="match status" value="1"/>
</dbReference>
<dbReference type="Pfam" id="PF02841">
    <property type="entry name" value="GBP_C"/>
    <property type="match status" value="1"/>
</dbReference>
<name>A0ABN9LXF2_9NEOB</name>
<feature type="coiled-coil region" evidence="7">
    <location>
        <begin position="568"/>
        <end position="609"/>
    </location>
</feature>
<dbReference type="InterPro" id="IPR015894">
    <property type="entry name" value="Guanylate-bd_N"/>
</dbReference>
<protein>
    <recommendedName>
        <fullName evidence="9">GB1/RHD3-type G domain-containing protein</fullName>
    </recommendedName>
</protein>
<dbReference type="InterPro" id="IPR027417">
    <property type="entry name" value="P-loop_NTPase"/>
</dbReference>